<evidence type="ECO:0000313" key="6">
    <source>
        <dbReference type="EMBL" id="SDH06327.1"/>
    </source>
</evidence>
<accession>A0A1G7ZCL5</accession>
<dbReference type="PANTHER" id="PTHR23407">
    <property type="entry name" value="ATPASE INHIBITOR/5-FORMYLTETRAHYDROFOLATE CYCLO-LIGASE"/>
    <property type="match status" value="1"/>
</dbReference>
<dbReference type="GO" id="GO:0035999">
    <property type="term" value="P:tetrahydrofolate interconversion"/>
    <property type="evidence" value="ECO:0007669"/>
    <property type="project" value="TreeGrafter"/>
</dbReference>
<evidence type="ECO:0000256" key="5">
    <source>
        <dbReference type="RuleBase" id="RU361279"/>
    </source>
</evidence>
<evidence type="ECO:0000256" key="3">
    <source>
        <dbReference type="ARBA" id="ARBA00022840"/>
    </source>
</evidence>
<organism evidence="6 7">
    <name type="scientific">Pelagibacterium luteolum</name>
    <dbReference type="NCBI Taxonomy" id="440168"/>
    <lineage>
        <taxon>Bacteria</taxon>
        <taxon>Pseudomonadati</taxon>
        <taxon>Pseudomonadota</taxon>
        <taxon>Alphaproteobacteria</taxon>
        <taxon>Hyphomicrobiales</taxon>
        <taxon>Devosiaceae</taxon>
        <taxon>Pelagibacterium</taxon>
    </lineage>
</organism>
<dbReference type="SUPFAM" id="SSF100950">
    <property type="entry name" value="NagB/RpiA/CoA transferase-like"/>
    <property type="match status" value="1"/>
</dbReference>
<evidence type="ECO:0000256" key="4">
    <source>
        <dbReference type="PIRSR" id="PIRSR006806-1"/>
    </source>
</evidence>
<dbReference type="PIRSF" id="PIRSF006806">
    <property type="entry name" value="FTHF_cligase"/>
    <property type="match status" value="1"/>
</dbReference>
<reference evidence="6 7" key="1">
    <citation type="submission" date="2016-10" db="EMBL/GenBank/DDBJ databases">
        <authorList>
            <person name="de Groot N.N."/>
        </authorList>
    </citation>
    <scope>NUCLEOTIDE SEQUENCE [LARGE SCALE GENOMIC DNA]</scope>
    <source>
        <strain evidence="6 7">CGMCC 1.10267</strain>
    </source>
</reference>
<name>A0A1G7ZCL5_9HYPH</name>
<dbReference type="InterPro" id="IPR037171">
    <property type="entry name" value="NagB/RpiA_transferase-like"/>
</dbReference>
<dbReference type="InterPro" id="IPR002698">
    <property type="entry name" value="FTHF_cligase"/>
</dbReference>
<feature type="binding site" evidence="4">
    <location>
        <begin position="138"/>
        <end position="146"/>
    </location>
    <ligand>
        <name>ATP</name>
        <dbReference type="ChEBI" id="CHEBI:30616"/>
    </ligand>
</feature>
<keyword evidence="5" id="KW-0460">Magnesium</keyword>
<feature type="binding site" evidence="4">
    <location>
        <begin position="12"/>
        <end position="16"/>
    </location>
    <ligand>
        <name>ATP</name>
        <dbReference type="ChEBI" id="CHEBI:30616"/>
    </ligand>
</feature>
<dbReference type="NCBIfam" id="TIGR02727">
    <property type="entry name" value="MTHFS_bact"/>
    <property type="match status" value="1"/>
</dbReference>
<evidence type="ECO:0000313" key="7">
    <source>
        <dbReference type="Proteomes" id="UP000199495"/>
    </source>
</evidence>
<protein>
    <recommendedName>
        <fullName evidence="5">5-formyltetrahydrofolate cyclo-ligase</fullName>
        <ecNumber evidence="5">6.3.3.2</ecNumber>
    </recommendedName>
</protein>
<dbReference type="STRING" id="440168.SAMN04487974_11918"/>
<keyword evidence="7" id="KW-1185">Reference proteome</keyword>
<dbReference type="GO" id="GO:0046872">
    <property type="term" value="F:metal ion binding"/>
    <property type="evidence" value="ECO:0007669"/>
    <property type="project" value="UniProtKB-KW"/>
</dbReference>
<dbReference type="EC" id="6.3.3.2" evidence="5"/>
<evidence type="ECO:0000256" key="2">
    <source>
        <dbReference type="ARBA" id="ARBA00022741"/>
    </source>
</evidence>
<dbReference type="Pfam" id="PF01812">
    <property type="entry name" value="5-FTHF_cyc-lig"/>
    <property type="match status" value="1"/>
</dbReference>
<dbReference type="GO" id="GO:0009396">
    <property type="term" value="P:folic acid-containing compound biosynthetic process"/>
    <property type="evidence" value="ECO:0007669"/>
    <property type="project" value="TreeGrafter"/>
</dbReference>
<keyword evidence="2 4" id="KW-0547">Nucleotide-binding</keyword>
<feature type="binding site" evidence="4">
    <location>
        <position position="63"/>
    </location>
    <ligand>
        <name>substrate</name>
    </ligand>
</feature>
<comment type="cofactor">
    <cofactor evidence="5">
        <name>Mg(2+)</name>
        <dbReference type="ChEBI" id="CHEBI:18420"/>
    </cofactor>
</comment>
<keyword evidence="3 4" id="KW-0067">ATP-binding</keyword>
<evidence type="ECO:0000256" key="1">
    <source>
        <dbReference type="ARBA" id="ARBA00010638"/>
    </source>
</evidence>
<proteinExistence type="inferred from homology"/>
<dbReference type="GO" id="GO:0005524">
    <property type="term" value="F:ATP binding"/>
    <property type="evidence" value="ECO:0007669"/>
    <property type="project" value="UniProtKB-KW"/>
</dbReference>
<dbReference type="GO" id="GO:0030272">
    <property type="term" value="F:5-formyltetrahydrofolate cyclo-ligase activity"/>
    <property type="evidence" value="ECO:0007669"/>
    <property type="project" value="UniProtKB-EC"/>
</dbReference>
<keyword evidence="6" id="KW-0436">Ligase</keyword>
<dbReference type="InterPro" id="IPR024185">
    <property type="entry name" value="FTHF_cligase-like_sf"/>
</dbReference>
<dbReference type="AlphaFoldDB" id="A0A1G7ZCL5"/>
<comment type="similarity">
    <text evidence="1 5">Belongs to the 5-formyltetrahydrofolate cyclo-ligase family.</text>
</comment>
<keyword evidence="5" id="KW-0479">Metal-binding</keyword>
<dbReference type="EMBL" id="FNCS01000019">
    <property type="protein sequence ID" value="SDH06327.1"/>
    <property type="molecule type" value="Genomic_DNA"/>
</dbReference>
<dbReference type="PANTHER" id="PTHR23407:SF1">
    <property type="entry name" value="5-FORMYLTETRAHYDROFOLATE CYCLO-LIGASE"/>
    <property type="match status" value="1"/>
</dbReference>
<dbReference type="Gene3D" id="3.40.50.10420">
    <property type="entry name" value="NagB/RpiA/CoA transferase-like"/>
    <property type="match status" value="1"/>
</dbReference>
<sequence length="196" mass="21742">MTDEEAQLEEQKARLREEAFARRTGVPQADRQDASKAAADHFLDGIALQKNQIVALYWPIRDEIDCKPLLTKLMDSGQPVALPVVLSEDEPLELRLWEDGQPLYPSGFGTLAPSETAPVVVPDIVVIPLLAFDKTGTRLGYGKGYYDRTLAHMGTRPLLVGYAFSAQELDFIPRLAHDLPLDVLVTEAGVRRFENA</sequence>
<gene>
    <name evidence="6" type="ORF">SAMN04487974_11918</name>
</gene>
<comment type="catalytic activity">
    <reaction evidence="5">
        <text>(6S)-5-formyl-5,6,7,8-tetrahydrofolate + ATP = (6R)-5,10-methenyltetrahydrofolate + ADP + phosphate</text>
        <dbReference type="Rhea" id="RHEA:10488"/>
        <dbReference type="ChEBI" id="CHEBI:30616"/>
        <dbReference type="ChEBI" id="CHEBI:43474"/>
        <dbReference type="ChEBI" id="CHEBI:57455"/>
        <dbReference type="ChEBI" id="CHEBI:57457"/>
        <dbReference type="ChEBI" id="CHEBI:456216"/>
        <dbReference type="EC" id="6.3.3.2"/>
    </reaction>
</comment>
<dbReference type="RefSeq" id="WP_176762752.1">
    <property type="nucleotide sequence ID" value="NZ_FNCS01000019.1"/>
</dbReference>
<dbReference type="Proteomes" id="UP000199495">
    <property type="component" value="Unassembled WGS sequence"/>
</dbReference>